<evidence type="ECO:0000256" key="5">
    <source>
        <dbReference type="HAMAP-Rule" id="MF_00265"/>
    </source>
</evidence>
<dbReference type="EMBL" id="JACIDW010000006">
    <property type="protein sequence ID" value="MBB3964852.1"/>
    <property type="molecule type" value="Genomic_DNA"/>
</dbReference>
<dbReference type="SUPFAM" id="SSF88723">
    <property type="entry name" value="PIN domain-like"/>
    <property type="match status" value="1"/>
</dbReference>
<evidence type="ECO:0000313" key="7">
    <source>
        <dbReference type="EMBL" id="MBB3964852.1"/>
    </source>
</evidence>
<comment type="cofactor">
    <cofactor evidence="5">
        <name>Mg(2+)</name>
        <dbReference type="ChEBI" id="CHEBI:18420"/>
    </cofactor>
</comment>
<keyword evidence="8" id="KW-1185">Reference proteome</keyword>
<evidence type="ECO:0000256" key="1">
    <source>
        <dbReference type="ARBA" id="ARBA00022649"/>
    </source>
</evidence>
<keyword evidence="5" id="KW-0460">Magnesium</keyword>
<comment type="caution">
    <text evidence="7">The sequence shown here is derived from an EMBL/GenBank/DDBJ whole genome shotgun (WGS) entry which is preliminary data.</text>
</comment>
<dbReference type="Pfam" id="PF01850">
    <property type="entry name" value="PIN"/>
    <property type="match status" value="1"/>
</dbReference>
<dbReference type="Gene3D" id="3.40.50.1010">
    <property type="entry name" value="5'-nuclease"/>
    <property type="match status" value="1"/>
</dbReference>
<dbReference type="GO" id="GO:0004540">
    <property type="term" value="F:RNA nuclease activity"/>
    <property type="evidence" value="ECO:0007669"/>
    <property type="project" value="InterPro"/>
</dbReference>
<dbReference type="GO" id="GO:0016787">
    <property type="term" value="F:hydrolase activity"/>
    <property type="evidence" value="ECO:0007669"/>
    <property type="project" value="UniProtKB-KW"/>
</dbReference>
<comment type="similarity">
    <text evidence="5">Belongs to the PINc/VapC protein family.</text>
</comment>
<dbReference type="GO" id="GO:0090729">
    <property type="term" value="F:toxin activity"/>
    <property type="evidence" value="ECO:0007669"/>
    <property type="project" value="UniProtKB-KW"/>
</dbReference>
<accession>A0A7W6CTW6</accession>
<comment type="function">
    <text evidence="5">Toxic component of a toxin-antitoxin (TA) system. An RNase.</text>
</comment>
<keyword evidence="1 5" id="KW-1277">Toxin-antitoxin system</keyword>
<dbReference type="GO" id="GO:0000287">
    <property type="term" value="F:magnesium ion binding"/>
    <property type="evidence" value="ECO:0007669"/>
    <property type="project" value="UniProtKB-UniRule"/>
</dbReference>
<evidence type="ECO:0000259" key="6">
    <source>
        <dbReference type="Pfam" id="PF01850"/>
    </source>
</evidence>
<dbReference type="AlphaFoldDB" id="A0A7W6CTW6"/>
<evidence type="ECO:0000256" key="2">
    <source>
        <dbReference type="ARBA" id="ARBA00022722"/>
    </source>
</evidence>
<proteinExistence type="inferred from homology"/>
<name>A0A7W6CTW6_9HYPH</name>
<reference evidence="7 8" key="1">
    <citation type="submission" date="2020-08" db="EMBL/GenBank/DDBJ databases">
        <title>Genomic Encyclopedia of Type Strains, Phase IV (KMG-IV): sequencing the most valuable type-strain genomes for metagenomic binning, comparative biology and taxonomic classification.</title>
        <authorList>
            <person name="Goeker M."/>
        </authorList>
    </citation>
    <scope>NUCLEOTIDE SEQUENCE [LARGE SCALE GENOMIC DNA]</scope>
    <source>
        <strain evidence="7 8">DSM 26575</strain>
    </source>
</reference>
<dbReference type="RefSeq" id="WP_183900459.1">
    <property type="nucleotide sequence ID" value="NZ_JACIDW010000006.1"/>
</dbReference>
<dbReference type="InterPro" id="IPR029060">
    <property type="entry name" value="PIN-like_dom_sf"/>
</dbReference>
<keyword evidence="5" id="KW-0800">Toxin</keyword>
<sequence>MIGIDTNILLRFLLDDEPTQGAMARQLMSERTADDPAYVSAVVLAETIWLLSRRLGYAKSEIATVLGLLAQTDEIIVEHADELKLLIADASRPIADIADYLVVWAAANAGCAKTFTFDRKAARKIPGMELLA</sequence>
<dbReference type="InterPro" id="IPR002716">
    <property type="entry name" value="PIN_dom"/>
</dbReference>
<dbReference type="PANTHER" id="PTHR39664:SF2">
    <property type="entry name" value="NUCLEIC ACID-BINDING PROTEIN, CONTAINING PIN DOMAIN-RELATED"/>
    <property type="match status" value="1"/>
</dbReference>
<feature type="domain" description="PIN" evidence="6">
    <location>
        <begin position="4"/>
        <end position="123"/>
    </location>
</feature>
<dbReference type="InterPro" id="IPR022907">
    <property type="entry name" value="VapC_family"/>
</dbReference>
<keyword evidence="4 5" id="KW-0378">Hydrolase</keyword>
<dbReference type="HAMAP" id="MF_00265">
    <property type="entry name" value="VapC_Nob1"/>
    <property type="match status" value="1"/>
</dbReference>
<feature type="binding site" evidence="5">
    <location>
        <position position="5"/>
    </location>
    <ligand>
        <name>Mg(2+)</name>
        <dbReference type="ChEBI" id="CHEBI:18420"/>
    </ligand>
</feature>
<keyword evidence="2 5" id="KW-0540">Nuclease</keyword>
<protein>
    <recommendedName>
        <fullName evidence="5">Ribonuclease VapC</fullName>
        <shortName evidence="5">RNase VapC</shortName>
        <ecNumber evidence="5">3.1.-.-</ecNumber>
    </recommendedName>
    <alternativeName>
        <fullName evidence="5">Toxin VapC</fullName>
    </alternativeName>
</protein>
<evidence type="ECO:0000313" key="8">
    <source>
        <dbReference type="Proteomes" id="UP000582090"/>
    </source>
</evidence>
<dbReference type="PANTHER" id="PTHR39664">
    <property type="match status" value="1"/>
</dbReference>
<gene>
    <name evidence="5" type="primary">vapC</name>
    <name evidence="7" type="ORF">GGQ67_002515</name>
</gene>
<evidence type="ECO:0000256" key="4">
    <source>
        <dbReference type="ARBA" id="ARBA00022801"/>
    </source>
</evidence>
<evidence type="ECO:0000256" key="3">
    <source>
        <dbReference type="ARBA" id="ARBA00022723"/>
    </source>
</evidence>
<dbReference type="Proteomes" id="UP000582090">
    <property type="component" value="Unassembled WGS sequence"/>
</dbReference>
<organism evidence="7 8">
    <name type="scientific">Rhizobium metallidurans</name>
    <dbReference type="NCBI Taxonomy" id="1265931"/>
    <lineage>
        <taxon>Bacteria</taxon>
        <taxon>Pseudomonadati</taxon>
        <taxon>Pseudomonadota</taxon>
        <taxon>Alphaproteobacteria</taxon>
        <taxon>Hyphomicrobiales</taxon>
        <taxon>Rhizobiaceae</taxon>
        <taxon>Rhizobium/Agrobacterium group</taxon>
        <taxon>Rhizobium</taxon>
    </lineage>
</organism>
<feature type="binding site" evidence="5">
    <location>
        <position position="99"/>
    </location>
    <ligand>
        <name>Mg(2+)</name>
        <dbReference type="ChEBI" id="CHEBI:18420"/>
    </ligand>
</feature>
<keyword evidence="3 5" id="KW-0479">Metal-binding</keyword>
<dbReference type="EC" id="3.1.-.-" evidence="5"/>